<keyword evidence="1" id="KW-0472">Membrane</keyword>
<gene>
    <name evidence="2" type="ORF">AFE02nite_24790</name>
</gene>
<proteinExistence type="predicted"/>
<feature type="transmembrane region" description="Helical" evidence="1">
    <location>
        <begin position="75"/>
        <end position="100"/>
    </location>
</feature>
<name>A0A511YZX8_9CELL</name>
<protein>
    <submittedName>
        <fullName evidence="2">Uncharacterized protein</fullName>
    </submittedName>
</protein>
<accession>A0A511YZX8</accession>
<dbReference type="Proteomes" id="UP000321484">
    <property type="component" value="Unassembled WGS sequence"/>
</dbReference>
<evidence type="ECO:0000313" key="3">
    <source>
        <dbReference type="Proteomes" id="UP000321484"/>
    </source>
</evidence>
<keyword evidence="3" id="KW-1185">Reference proteome</keyword>
<dbReference type="AlphaFoldDB" id="A0A511YZX8"/>
<organism evidence="2 3">
    <name type="scientific">Actinotalea fermentans</name>
    <dbReference type="NCBI Taxonomy" id="43671"/>
    <lineage>
        <taxon>Bacteria</taxon>
        <taxon>Bacillati</taxon>
        <taxon>Actinomycetota</taxon>
        <taxon>Actinomycetes</taxon>
        <taxon>Micrococcales</taxon>
        <taxon>Cellulomonadaceae</taxon>
        <taxon>Actinotalea</taxon>
    </lineage>
</organism>
<keyword evidence="1" id="KW-0812">Transmembrane</keyword>
<evidence type="ECO:0000313" key="2">
    <source>
        <dbReference type="EMBL" id="GEN80745.1"/>
    </source>
</evidence>
<reference evidence="2 3" key="1">
    <citation type="submission" date="2019-07" db="EMBL/GenBank/DDBJ databases">
        <title>Whole genome shotgun sequence of Actinotalea fermentans NBRC 105374.</title>
        <authorList>
            <person name="Hosoyama A."/>
            <person name="Uohara A."/>
            <person name="Ohji S."/>
            <person name="Ichikawa N."/>
        </authorList>
    </citation>
    <scope>NUCLEOTIDE SEQUENCE [LARGE SCALE GENOMIC DNA]</scope>
    <source>
        <strain evidence="2 3">NBRC 105374</strain>
    </source>
</reference>
<keyword evidence="1" id="KW-1133">Transmembrane helix</keyword>
<dbReference type="EMBL" id="BJYK01000009">
    <property type="protein sequence ID" value="GEN80745.1"/>
    <property type="molecule type" value="Genomic_DNA"/>
</dbReference>
<evidence type="ECO:0000256" key="1">
    <source>
        <dbReference type="SAM" id="Phobius"/>
    </source>
</evidence>
<dbReference type="RefSeq" id="WP_146819764.1">
    <property type="nucleotide sequence ID" value="NZ_BJYK01000009.1"/>
</dbReference>
<feature type="transmembrane region" description="Helical" evidence="1">
    <location>
        <begin position="44"/>
        <end position="63"/>
    </location>
</feature>
<feature type="transmembrane region" description="Helical" evidence="1">
    <location>
        <begin position="20"/>
        <end position="38"/>
    </location>
</feature>
<dbReference type="OrthoDB" id="5148493at2"/>
<sequence>MPRAPRTPPPAPDPEALRVVQRRMGTFLLLVLAALLTSRLRLPWQLGSLAFVLAALGTGVWALSGARRPGLREQVAPMLVVGLVFTVMLALSMSSSLVLWSEQMTHQDCLDNAVTLSARESCDSAYRDAVERRLDQLTNPTRD</sequence>
<comment type="caution">
    <text evidence="2">The sequence shown here is derived from an EMBL/GenBank/DDBJ whole genome shotgun (WGS) entry which is preliminary data.</text>
</comment>